<accession>A0A8S5MLH4</accession>
<protein>
    <submittedName>
        <fullName evidence="1">Hydrogenase/urease nickel incorporation protein</fullName>
    </submittedName>
</protein>
<sequence>MSRRKKNDKLRENKSNERYQVESLKAAIFALKKQIPQKPTPSEKQHIRYAMCFTCPSCGRDFSGTGIADYCYHCGQALDWGDAE</sequence>
<proteinExistence type="predicted"/>
<evidence type="ECO:0000313" key="1">
    <source>
        <dbReference type="EMBL" id="DAD83086.1"/>
    </source>
</evidence>
<organism evidence="1">
    <name type="scientific">Caudovirales sp. ct1Jx6</name>
    <dbReference type="NCBI Taxonomy" id="2826765"/>
    <lineage>
        <taxon>Viruses</taxon>
        <taxon>Duplodnaviria</taxon>
        <taxon>Heunggongvirae</taxon>
        <taxon>Uroviricota</taxon>
        <taxon>Caudoviricetes</taxon>
    </lineage>
</organism>
<reference evidence="1" key="1">
    <citation type="journal article" date="2021" name="Proc. Natl. Acad. Sci. U.S.A.">
        <title>A Catalog of Tens of Thousands of Viruses from Human Metagenomes Reveals Hidden Associations with Chronic Diseases.</title>
        <authorList>
            <person name="Tisza M.J."/>
            <person name="Buck C.B."/>
        </authorList>
    </citation>
    <scope>NUCLEOTIDE SEQUENCE</scope>
    <source>
        <strain evidence="1">Ct1Jx6</strain>
    </source>
</reference>
<dbReference type="EMBL" id="BK014927">
    <property type="protein sequence ID" value="DAD83086.1"/>
    <property type="molecule type" value="Genomic_DNA"/>
</dbReference>
<name>A0A8S5MLH4_9CAUD</name>